<name>A0ABV5G578_9MICC</name>
<dbReference type="PANTHER" id="PTHR43571">
    <property type="entry name" value="NADP-SPECIFIC GLUTAMATE DEHYDROGENASE 1-RELATED"/>
    <property type="match status" value="1"/>
</dbReference>
<dbReference type="InterPro" id="IPR014362">
    <property type="entry name" value="Glu_DH"/>
</dbReference>
<dbReference type="Pfam" id="PF02812">
    <property type="entry name" value="ELFV_dehydrog_N"/>
    <property type="match status" value="1"/>
</dbReference>
<dbReference type="InterPro" id="IPR006095">
    <property type="entry name" value="Glu/Leu/Phe/Val/Trp_DH"/>
</dbReference>
<accession>A0ABV5G578</accession>
<dbReference type="InterPro" id="IPR006097">
    <property type="entry name" value="Glu/Leu/Phe/Val/Trp_DH_dimer"/>
</dbReference>
<dbReference type="EMBL" id="JBHMFI010000001">
    <property type="protein sequence ID" value="MFB9074046.1"/>
    <property type="molecule type" value="Genomic_DNA"/>
</dbReference>
<dbReference type="EC" id="1.4.1.4" evidence="1"/>
<dbReference type="Pfam" id="PF00208">
    <property type="entry name" value="ELFV_dehydrog"/>
    <property type="match status" value="1"/>
</dbReference>
<protein>
    <submittedName>
        <fullName evidence="1">NADP-specific glutamate dehydrogenase</fullName>
        <ecNumber evidence="1">1.4.1.4</ecNumber>
    </submittedName>
</protein>
<evidence type="ECO:0000313" key="1">
    <source>
        <dbReference type="EMBL" id="MFB9074046.1"/>
    </source>
</evidence>
<reference evidence="1 2" key="1">
    <citation type="submission" date="2024-09" db="EMBL/GenBank/DDBJ databases">
        <authorList>
            <person name="Sun Q."/>
            <person name="Mori K."/>
        </authorList>
    </citation>
    <scope>NUCLEOTIDE SEQUENCE [LARGE SCALE GENOMIC DNA]</scope>
    <source>
        <strain evidence="1 2">CCM 7609</strain>
    </source>
</reference>
<dbReference type="SMART" id="SM00839">
    <property type="entry name" value="ELFV_dehydrog"/>
    <property type="match status" value="1"/>
</dbReference>
<organism evidence="1 2">
    <name type="scientific">Citricoccus parietis</name>
    <dbReference type="NCBI Taxonomy" id="592307"/>
    <lineage>
        <taxon>Bacteria</taxon>
        <taxon>Bacillati</taxon>
        <taxon>Actinomycetota</taxon>
        <taxon>Actinomycetes</taxon>
        <taxon>Micrococcales</taxon>
        <taxon>Micrococcaceae</taxon>
        <taxon>Citricoccus</taxon>
    </lineage>
</organism>
<dbReference type="InterPro" id="IPR046346">
    <property type="entry name" value="Aminoacid_DH-like_N_sf"/>
</dbReference>
<dbReference type="SUPFAM" id="SSF51735">
    <property type="entry name" value="NAD(P)-binding Rossmann-fold domains"/>
    <property type="match status" value="1"/>
</dbReference>
<dbReference type="PIRSF" id="PIRSF000185">
    <property type="entry name" value="Glu_DH"/>
    <property type="match status" value="1"/>
</dbReference>
<dbReference type="Gene3D" id="3.40.50.10860">
    <property type="entry name" value="Leucine Dehydrogenase, chain A, domain 1"/>
    <property type="match status" value="1"/>
</dbReference>
<dbReference type="SUPFAM" id="SSF53223">
    <property type="entry name" value="Aminoacid dehydrogenase-like, N-terminal domain"/>
    <property type="match status" value="1"/>
</dbReference>
<dbReference type="PANTHER" id="PTHR43571:SF1">
    <property type="entry name" value="NADP-SPECIFIC GLUTAMATE DEHYDROGENASE 1-RELATED"/>
    <property type="match status" value="1"/>
</dbReference>
<dbReference type="InterPro" id="IPR036291">
    <property type="entry name" value="NAD(P)-bd_dom_sf"/>
</dbReference>
<dbReference type="CDD" id="cd05313">
    <property type="entry name" value="NAD_bind_2_Glu_DH"/>
    <property type="match status" value="1"/>
</dbReference>
<dbReference type="NCBIfam" id="NF006929">
    <property type="entry name" value="PRK09414.1"/>
    <property type="match status" value="1"/>
</dbReference>
<evidence type="ECO:0000313" key="2">
    <source>
        <dbReference type="Proteomes" id="UP001589575"/>
    </source>
</evidence>
<comment type="caution">
    <text evidence="1">The sequence shown here is derived from an EMBL/GenBank/DDBJ whole genome shotgun (WGS) entry which is preliminary data.</text>
</comment>
<keyword evidence="2" id="KW-1185">Reference proteome</keyword>
<dbReference type="InterPro" id="IPR033922">
    <property type="entry name" value="NAD_bind_Glu_DH"/>
</dbReference>
<dbReference type="PRINTS" id="PR00082">
    <property type="entry name" value="GLFDHDRGNASE"/>
</dbReference>
<dbReference type="Gene3D" id="1.10.285.10">
    <property type="entry name" value="Glutamate Dehydrogenase, chain A, domain 3"/>
    <property type="match status" value="2"/>
</dbReference>
<dbReference type="GO" id="GO:0004354">
    <property type="term" value="F:glutamate dehydrogenase (NADP+) activity"/>
    <property type="evidence" value="ECO:0007669"/>
    <property type="project" value="UniProtKB-EC"/>
</dbReference>
<proteinExistence type="predicted"/>
<dbReference type="InterPro" id="IPR050724">
    <property type="entry name" value="Glu_Leu_Phe_Val_DH"/>
</dbReference>
<gene>
    <name evidence="1" type="primary">gdhA</name>
    <name evidence="1" type="ORF">ACFFX0_23760</name>
</gene>
<dbReference type="Proteomes" id="UP001589575">
    <property type="component" value="Unassembled WGS sequence"/>
</dbReference>
<dbReference type="InterPro" id="IPR006096">
    <property type="entry name" value="Glu/Leu/Phe/Val/Trp_DH_C"/>
</dbReference>
<keyword evidence="1" id="KW-0560">Oxidoreductase</keyword>
<sequence>MEQGLENLRNEVFRRNPGESEFHQAVTEVFEALGPVVNRHPEYVESGILRRMCEPERQIIFRVPWVDDNGSVQINRGFRVEFNSALGPYKGGLRFHPSVYLGIIKFLGFEQIFKNALTGMPIGGGKGGSDFNPAGRSDAEIMRFCQSFMTELYRHIGEYTDVPAGDIGVGSREIGYLFGQYKRITNRFESGVLTGKGMSWGGSLVRPEATGYGAVMFADQMLRTQGQSMDGQTVIVSGSGNVALNAIAKSQQLGATAITASDSSGYVVDEAGIDLDLLREIKEVQRGRIAEYAEQRGGNARFVADGSVWDVPGTVALPSATQNELDDKAAQILIKNGLVAVAEGANMPSTQKATELFIEAGVLFGPGKAANAGGVATSALEMQQNASRDTWSFEYTHDKLEQIMTDLHDRCLETADRYGAPGNYVVGANIAGFVKVADAMLAQGVI</sequence>
<dbReference type="Gene3D" id="3.40.50.720">
    <property type="entry name" value="NAD(P)-binding Rossmann-like Domain"/>
    <property type="match status" value="1"/>
</dbReference>